<dbReference type="EMBL" id="JAIVFP010000001">
    <property type="protein sequence ID" value="MCI4683940.1"/>
    <property type="molecule type" value="Genomic_DNA"/>
</dbReference>
<protein>
    <submittedName>
        <fullName evidence="2">Uncharacterized protein</fullName>
    </submittedName>
</protein>
<comment type="caution">
    <text evidence="2">The sequence shown here is derived from an EMBL/GenBank/DDBJ whole genome shotgun (WGS) entry which is preliminary data.</text>
</comment>
<evidence type="ECO:0000313" key="2">
    <source>
        <dbReference type="EMBL" id="MCI4683940.1"/>
    </source>
</evidence>
<sequence length="89" mass="9766">MDLDAFASETPAANDANDEDFRYDTEDDGADAPAAGSAEETARYISDMVGSLALIARDARLDLLNYLLEMARVEAEMQARQTETPFDED</sequence>
<feature type="region of interest" description="Disordered" evidence="1">
    <location>
        <begin position="1"/>
        <end position="38"/>
    </location>
</feature>
<gene>
    <name evidence="2" type="ORF">K2U94_14435</name>
</gene>
<accession>A0ABS9Z9B6</accession>
<reference evidence="2" key="1">
    <citation type="journal article" date="2022" name="ISME J.">
        <title>Identification of active gaseous-alkane degraders at natural gas seeps.</title>
        <authorList>
            <person name="Farhan Ul Haque M."/>
            <person name="Hernandez M."/>
            <person name="Crombie A.T."/>
            <person name="Murrell J.C."/>
        </authorList>
    </citation>
    <scope>NUCLEOTIDE SEQUENCE</scope>
    <source>
        <strain evidence="2">PC2</strain>
    </source>
</reference>
<evidence type="ECO:0000313" key="3">
    <source>
        <dbReference type="Proteomes" id="UP001139104"/>
    </source>
</evidence>
<dbReference type="Proteomes" id="UP001139104">
    <property type="component" value="Unassembled WGS sequence"/>
</dbReference>
<organism evidence="2 3">
    <name type="scientific">Candidatus Rhodoblastus alkanivorans</name>
    <dbReference type="NCBI Taxonomy" id="2954117"/>
    <lineage>
        <taxon>Bacteria</taxon>
        <taxon>Pseudomonadati</taxon>
        <taxon>Pseudomonadota</taxon>
        <taxon>Alphaproteobacteria</taxon>
        <taxon>Hyphomicrobiales</taxon>
        <taxon>Rhodoblastaceae</taxon>
        <taxon>Rhodoblastus</taxon>
    </lineage>
</organism>
<evidence type="ECO:0000256" key="1">
    <source>
        <dbReference type="SAM" id="MobiDB-lite"/>
    </source>
</evidence>
<name>A0ABS9Z9B6_9HYPH</name>
<keyword evidence="3" id="KW-1185">Reference proteome</keyword>
<dbReference type="RefSeq" id="WP_243067857.1">
    <property type="nucleotide sequence ID" value="NZ_JAIVFK010000024.1"/>
</dbReference>
<proteinExistence type="predicted"/>